<comment type="caution">
    <text evidence="1">The sequence shown here is derived from an EMBL/GenBank/DDBJ whole genome shotgun (WGS) entry which is preliminary data.</text>
</comment>
<evidence type="ECO:0000313" key="1">
    <source>
        <dbReference type="EMBL" id="TKA33166.1"/>
    </source>
</evidence>
<organism evidence="1 2">
    <name type="scientific">Salinomyces thailandicus</name>
    <dbReference type="NCBI Taxonomy" id="706561"/>
    <lineage>
        <taxon>Eukaryota</taxon>
        <taxon>Fungi</taxon>
        <taxon>Dikarya</taxon>
        <taxon>Ascomycota</taxon>
        <taxon>Pezizomycotina</taxon>
        <taxon>Dothideomycetes</taxon>
        <taxon>Dothideomycetidae</taxon>
        <taxon>Mycosphaerellales</taxon>
        <taxon>Teratosphaeriaceae</taxon>
        <taxon>Salinomyces</taxon>
    </lineage>
</organism>
<dbReference type="OrthoDB" id="294702at2759"/>
<dbReference type="Proteomes" id="UP000308549">
    <property type="component" value="Unassembled WGS sequence"/>
</dbReference>
<sequence>MSQVFRNIPDPTLEAVAKGVDFAKLTNLKEESGMSDDEWKNAMVAIEKTRAGATAEDNRGSQLVLARRQQFARSVLSPWPVIVIRCNVARDYTLLYNAGVAMVNGTQAERASALDFIDRFQLFDDDLRAAQLRLPKCNRYVHHEYMGHDYVIRHPEAVVPDVKWVMEHQKAEL</sequence>
<proteinExistence type="predicted"/>
<evidence type="ECO:0000313" key="2">
    <source>
        <dbReference type="Proteomes" id="UP000308549"/>
    </source>
</evidence>
<accession>A0A4U0UEY3</accession>
<keyword evidence="2" id="KW-1185">Reference proteome</keyword>
<dbReference type="AlphaFoldDB" id="A0A4U0UEY3"/>
<reference evidence="1 2" key="1">
    <citation type="submission" date="2017-03" db="EMBL/GenBank/DDBJ databases">
        <title>Genomes of endolithic fungi from Antarctica.</title>
        <authorList>
            <person name="Coleine C."/>
            <person name="Masonjones S."/>
            <person name="Stajich J.E."/>
        </authorList>
    </citation>
    <scope>NUCLEOTIDE SEQUENCE [LARGE SCALE GENOMIC DNA]</scope>
    <source>
        <strain evidence="1 2">CCFEE 6315</strain>
    </source>
</reference>
<protein>
    <submittedName>
        <fullName evidence="1">Uncharacterized protein</fullName>
    </submittedName>
</protein>
<dbReference type="EMBL" id="NAJL01000003">
    <property type="protein sequence ID" value="TKA33166.1"/>
    <property type="molecule type" value="Genomic_DNA"/>
</dbReference>
<name>A0A4U0UEY3_9PEZI</name>
<gene>
    <name evidence="1" type="ORF">B0A50_00719</name>
</gene>